<dbReference type="Proteomes" id="UP000630887">
    <property type="component" value="Unassembled WGS sequence"/>
</dbReference>
<feature type="compositionally biased region" description="Basic and acidic residues" evidence="1">
    <location>
        <begin position="38"/>
        <end position="52"/>
    </location>
</feature>
<comment type="caution">
    <text evidence="2">The sequence shown here is derived from an EMBL/GenBank/DDBJ whole genome shotgun (WGS) entry which is preliminary data.</text>
</comment>
<dbReference type="AlphaFoldDB" id="A0A8J3KPG6"/>
<proteinExistence type="predicted"/>
<evidence type="ECO:0000313" key="3">
    <source>
        <dbReference type="Proteomes" id="UP000630887"/>
    </source>
</evidence>
<sequence>MVEPPERVTRGSVAGSRVRCVWRYRTTVARHTAPPRPFRRDTPPSPPPDRRVASPGRLGPVSDDYIRLVPTDPDWQPRPAAAAAAVAYVAGLFAGPGDTVEQVRQVFYDRVTLIDAGVHTERIACPRCAGDIGMDWLGDLVRENGMSFDRLDVAVPCCGATVELNTLHYEDPIGFARFEVSAMNAVRAGYELDTTELARVAELLGHPVAQILARY</sequence>
<gene>
    <name evidence="2" type="ORF">Cco03nite_29630</name>
</gene>
<name>A0A8J3KPG6_9ACTN</name>
<protein>
    <submittedName>
        <fullName evidence="2">Uncharacterized protein</fullName>
    </submittedName>
</protein>
<organism evidence="2 3">
    <name type="scientific">Catellatospora coxensis</name>
    <dbReference type="NCBI Taxonomy" id="310354"/>
    <lineage>
        <taxon>Bacteria</taxon>
        <taxon>Bacillati</taxon>
        <taxon>Actinomycetota</taxon>
        <taxon>Actinomycetes</taxon>
        <taxon>Micromonosporales</taxon>
        <taxon>Micromonosporaceae</taxon>
        <taxon>Catellatospora</taxon>
    </lineage>
</organism>
<accession>A0A8J3KPG6</accession>
<reference evidence="2 3" key="1">
    <citation type="submission" date="2021-01" db="EMBL/GenBank/DDBJ databases">
        <title>Whole genome shotgun sequence of Catellatospora coxensis NBRC 107359.</title>
        <authorList>
            <person name="Komaki H."/>
            <person name="Tamura T."/>
        </authorList>
    </citation>
    <scope>NUCLEOTIDE SEQUENCE [LARGE SCALE GENOMIC DNA]</scope>
    <source>
        <strain evidence="2 3">NBRC 107359</strain>
    </source>
</reference>
<keyword evidence="3" id="KW-1185">Reference proteome</keyword>
<feature type="region of interest" description="Disordered" evidence="1">
    <location>
        <begin position="32"/>
        <end position="62"/>
    </location>
</feature>
<dbReference type="EMBL" id="BONI01000021">
    <property type="protein sequence ID" value="GIG06263.1"/>
    <property type="molecule type" value="Genomic_DNA"/>
</dbReference>
<evidence type="ECO:0000313" key="2">
    <source>
        <dbReference type="EMBL" id="GIG06263.1"/>
    </source>
</evidence>
<evidence type="ECO:0000256" key="1">
    <source>
        <dbReference type="SAM" id="MobiDB-lite"/>
    </source>
</evidence>